<dbReference type="Proteomes" id="UP000031056">
    <property type="component" value="Unassembled WGS sequence"/>
</dbReference>
<name>A0A0B2UJE0_9MICR</name>
<dbReference type="HOGENOM" id="CLU_1180208_0_0_1"/>
<evidence type="ECO:0000313" key="1">
    <source>
        <dbReference type="EMBL" id="KHN69329.1"/>
    </source>
</evidence>
<keyword evidence="2" id="KW-1185">Reference proteome</keyword>
<dbReference type="AlphaFoldDB" id="A0A0B2UJE0"/>
<dbReference type="GeneID" id="26262103"/>
<dbReference type="RefSeq" id="XP_014563371.1">
    <property type="nucleotide sequence ID" value="XM_014707885.1"/>
</dbReference>
<protein>
    <submittedName>
        <fullName evidence="1">Uncharacterized protein</fullName>
    </submittedName>
</protein>
<evidence type="ECO:0000313" key="2">
    <source>
        <dbReference type="Proteomes" id="UP000031056"/>
    </source>
</evidence>
<reference evidence="1 2" key="1">
    <citation type="journal article" date="2014" name="MBio">
        <title>The Ordospora colligata genome; evolution of extreme reduction in microsporidia and host-to-parasite horizontal gene transfer.</title>
        <authorList>
            <person name="Pombert J.-F."/>
            <person name="Haag K.L."/>
            <person name="Beidas S."/>
            <person name="Ebert D."/>
            <person name="Keeling P.J."/>
        </authorList>
    </citation>
    <scope>NUCLEOTIDE SEQUENCE [LARGE SCALE GENOMIC DNA]</scope>
    <source>
        <strain evidence="1 2">OC4</strain>
    </source>
</reference>
<accession>A0A0B2UJE0</accession>
<proteinExistence type="predicted"/>
<organism evidence="1 2">
    <name type="scientific">Ordospora colligata OC4</name>
    <dbReference type="NCBI Taxonomy" id="1354746"/>
    <lineage>
        <taxon>Eukaryota</taxon>
        <taxon>Fungi</taxon>
        <taxon>Fungi incertae sedis</taxon>
        <taxon>Microsporidia</taxon>
        <taxon>Ordosporidae</taxon>
        <taxon>Ordospora</taxon>
    </lineage>
</organism>
<gene>
    <name evidence="1" type="ORF">M896_080630</name>
</gene>
<comment type="caution">
    <text evidence="1">The sequence shown here is derived from an EMBL/GenBank/DDBJ whole genome shotgun (WGS) entry which is preliminary data.</text>
</comment>
<dbReference type="InParanoid" id="A0A0B2UJE0"/>
<sequence>MEPAEIERMLEQEVCWANAPPAPIPGMCYIDPEIKRDFTSFDASLDHIVPKQLHTDLLDALDIDFMELVMKDMDEVHEKTEECIGTNENKNEIFERERLKIRMSKIFDYQKYIQESFEDVNTIVHPTNKSIKVEAVYDLFPDTNAKSVIVQSACTELTECTFSIEQDESSSLFAKALMTNGKILTCIPQRTDEYIALHVDNDAAYYTSMTTLYQLQEQRKQTKG</sequence>
<dbReference type="OrthoDB" id="2191432at2759"/>
<dbReference type="EMBL" id="JOKQ01000008">
    <property type="protein sequence ID" value="KHN69329.1"/>
    <property type="molecule type" value="Genomic_DNA"/>
</dbReference>
<dbReference type="VEuPathDB" id="MicrosporidiaDB:M896_080630"/>